<dbReference type="EMBL" id="MJEH01000006">
    <property type="protein sequence ID" value="OEH93998.1"/>
    <property type="molecule type" value="Genomic_DNA"/>
</dbReference>
<dbReference type="InterPro" id="IPR000182">
    <property type="entry name" value="GNAT_dom"/>
</dbReference>
<keyword evidence="3" id="KW-1185">Reference proteome</keyword>
<sequence length="180" mass="21058">MYKLKPFERDDFPTIIEWSGDERFLLQWSGPSLKYPLDENQLEKLLDGANKEGNSESLMYKVIDSHCNEMVGIIALSRLNYKHRTGRIGKVLTSPTMRGKGLGKWMMKEMCRIGFEELSLHRISLGVFDFNEGAIRCYEKVGFQKDGLLREVVQVDGEYWNMFEMSMLEDEWKDQVSKKR</sequence>
<dbReference type="GO" id="GO:0016747">
    <property type="term" value="F:acyltransferase activity, transferring groups other than amino-acyl groups"/>
    <property type="evidence" value="ECO:0007669"/>
    <property type="project" value="InterPro"/>
</dbReference>
<comment type="caution">
    <text evidence="2">The sequence shown here is derived from an EMBL/GenBank/DDBJ whole genome shotgun (WGS) entry which is preliminary data.</text>
</comment>
<dbReference type="PROSITE" id="PS51186">
    <property type="entry name" value="GNAT"/>
    <property type="match status" value="1"/>
</dbReference>
<keyword evidence="2" id="KW-0808">Transferase</keyword>
<dbReference type="OrthoDB" id="9795206at2"/>
<proteinExistence type="predicted"/>
<organism evidence="2 3">
    <name type="scientific">Bacillus solimangrovi</name>
    <dbReference type="NCBI Taxonomy" id="1305675"/>
    <lineage>
        <taxon>Bacteria</taxon>
        <taxon>Bacillati</taxon>
        <taxon>Bacillota</taxon>
        <taxon>Bacilli</taxon>
        <taxon>Bacillales</taxon>
        <taxon>Bacillaceae</taxon>
        <taxon>Bacillus</taxon>
    </lineage>
</organism>
<dbReference type="SUPFAM" id="SSF55729">
    <property type="entry name" value="Acyl-CoA N-acyltransferases (Nat)"/>
    <property type="match status" value="1"/>
</dbReference>
<dbReference type="Pfam" id="PF13302">
    <property type="entry name" value="Acetyltransf_3"/>
    <property type="match status" value="1"/>
</dbReference>
<dbReference type="STRING" id="1305675.BFG57_10150"/>
<evidence type="ECO:0000313" key="2">
    <source>
        <dbReference type="EMBL" id="OEH93998.1"/>
    </source>
</evidence>
<dbReference type="InterPro" id="IPR016181">
    <property type="entry name" value="Acyl_CoA_acyltransferase"/>
</dbReference>
<gene>
    <name evidence="2" type="ORF">BFG57_10150</name>
</gene>
<dbReference type="RefSeq" id="WP_069715966.1">
    <property type="nucleotide sequence ID" value="NZ_MJEH01000006.1"/>
</dbReference>
<protein>
    <submittedName>
        <fullName evidence="2">GNAT family N-acetyltransferase</fullName>
    </submittedName>
</protein>
<evidence type="ECO:0000259" key="1">
    <source>
        <dbReference type="PROSITE" id="PS51186"/>
    </source>
</evidence>
<feature type="domain" description="N-acetyltransferase" evidence="1">
    <location>
        <begin position="2"/>
        <end position="170"/>
    </location>
</feature>
<dbReference type="AlphaFoldDB" id="A0A1E5LIZ1"/>
<reference evidence="2 3" key="1">
    <citation type="submission" date="2016-08" db="EMBL/GenBank/DDBJ databases">
        <title>Genome of Bacillus solimangrovi GH2-4.</title>
        <authorList>
            <person name="Lim S."/>
            <person name="Kim B.-C."/>
        </authorList>
    </citation>
    <scope>NUCLEOTIDE SEQUENCE [LARGE SCALE GENOMIC DNA]</scope>
    <source>
        <strain evidence="2 3">GH2-4</strain>
    </source>
</reference>
<accession>A0A1E5LIZ1</accession>
<dbReference type="Proteomes" id="UP000095209">
    <property type="component" value="Unassembled WGS sequence"/>
</dbReference>
<dbReference type="PANTHER" id="PTHR43415:SF5">
    <property type="entry name" value="ACETYLTRANSFERASE"/>
    <property type="match status" value="1"/>
</dbReference>
<name>A0A1E5LIZ1_9BACI</name>
<dbReference type="Gene3D" id="3.40.630.30">
    <property type="match status" value="1"/>
</dbReference>
<dbReference type="PANTHER" id="PTHR43415">
    <property type="entry name" value="SPERMIDINE N(1)-ACETYLTRANSFERASE"/>
    <property type="match status" value="1"/>
</dbReference>
<dbReference type="CDD" id="cd04301">
    <property type="entry name" value="NAT_SF"/>
    <property type="match status" value="1"/>
</dbReference>
<evidence type="ECO:0000313" key="3">
    <source>
        <dbReference type="Proteomes" id="UP000095209"/>
    </source>
</evidence>